<sequence length="185" mass="20647">MAELNQDSGKGGKGGKVRSKKSGGKVDLTAMVDLAFLLITFFMLTTSLNKPQAMDVAMPDKNVETDKQTDVDVDEHRSVTLVLGSDDKLIWYQGDVKKPIQEPAVIDYSKDGLRAVLMKMKQVVPQQAGGKDMIVVIRPSEKSVTRNIVDALDEMKIVDVKRYMISNRIMAEEIELLKKDNLYND</sequence>
<evidence type="ECO:0000256" key="6">
    <source>
        <dbReference type="ARBA" id="ARBA00023136"/>
    </source>
</evidence>
<evidence type="ECO:0000256" key="8">
    <source>
        <dbReference type="SAM" id="MobiDB-lite"/>
    </source>
</evidence>
<dbReference type="PANTHER" id="PTHR30558:SF3">
    <property type="entry name" value="BIOPOLYMER TRANSPORT PROTEIN EXBD-RELATED"/>
    <property type="match status" value="1"/>
</dbReference>
<dbReference type="InterPro" id="IPR003400">
    <property type="entry name" value="ExbD"/>
</dbReference>
<dbReference type="GO" id="GO:0015031">
    <property type="term" value="P:protein transport"/>
    <property type="evidence" value="ECO:0007669"/>
    <property type="project" value="UniProtKB-KW"/>
</dbReference>
<dbReference type="Pfam" id="PF02472">
    <property type="entry name" value="ExbD"/>
    <property type="match status" value="1"/>
</dbReference>
<evidence type="ECO:0000256" key="2">
    <source>
        <dbReference type="ARBA" id="ARBA00005811"/>
    </source>
</evidence>
<protein>
    <submittedName>
        <fullName evidence="10">Outer membrane transport energization protein ExbD</fullName>
    </submittedName>
</protein>
<keyword evidence="4 7" id="KW-0812">Transmembrane</keyword>
<dbReference type="OrthoDB" id="952702at2"/>
<comment type="caution">
    <text evidence="10">The sequence shown here is derived from an EMBL/GenBank/DDBJ whole genome shotgun (WGS) entry which is preliminary data.</text>
</comment>
<feature type="compositionally biased region" description="Basic residues" evidence="8">
    <location>
        <begin position="13"/>
        <end position="22"/>
    </location>
</feature>
<keyword evidence="5 9" id="KW-1133">Transmembrane helix</keyword>
<comment type="subcellular location">
    <subcellularLocation>
        <location evidence="1">Cell membrane</location>
        <topology evidence="1">Single-pass membrane protein</topology>
    </subcellularLocation>
    <subcellularLocation>
        <location evidence="7">Cell membrane</location>
        <topology evidence="7">Single-pass type II membrane protein</topology>
    </subcellularLocation>
</comment>
<evidence type="ECO:0000313" key="11">
    <source>
        <dbReference type="Proteomes" id="UP000295292"/>
    </source>
</evidence>
<keyword evidence="11" id="KW-1185">Reference proteome</keyword>
<comment type="similarity">
    <text evidence="2 7">Belongs to the ExbD/TolR family.</text>
</comment>
<evidence type="ECO:0000256" key="1">
    <source>
        <dbReference type="ARBA" id="ARBA00004162"/>
    </source>
</evidence>
<dbReference type="GO" id="GO:0022857">
    <property type="term" value="F:transmembrane transporter activity"/>
    <property type="evidence" value="ECO:0007669"/>
    <property type="project" value="InterPro"/>
</dbReference>
<keyword evidence="3" id="KW-1003">Cell membrane</keyword>
<evidence type="ECO:0000256" key="4">
    <source>
        <dbReference type="ARBA" id="ARBA00022692"/>
    </source>
</evidence>
<evidence type="ECO:0000256" key="9">
    <source>
        <dbReference type="SAM" id="Phobius"/>
    </source>
</evidence>
<evidence type="ECO:0000256" key="5">
    <source>
        <dbReference type="ARBA" id="ARBA00022989"/>
    </source>
</evidence>
<dbReference type="RefSeq" id="WP_133586549.1">
    <property type="nucleotide sequence ID" value="NZ_SNYV01000019.1"/>
</dbReference>
<dbReference type="AlphaFoldDB" id="A0A4V3DCR4"/>
<dbReference type="GO" id="GO:0005886">
    <property type="term" value="C:plasma membrane"/>
    <property type="evidence" value="ECO:0007669"/>
    <property type="project" value="UniProtKB-SubCell"/>
</dbReference>
<feature type="region of interest" description="Disordered" evidence="8">
    <location>
        <begin position="1"/>
        <end position="22"/>
    </location>
</feature>
<dbReference type="EMBL" id="SNYV01000019">
    <property type="protein sequence ID" value="TDQ73363.1"/>
    <property type="molecule type" value="Genomic_DNA"/>
</dbReference>
<keyword evidence="7" id="KW-0653">Protein transport</keyword>
<dbReference type="PANTHER" id="PTHR30558">
    <property type="entry name" value="EXBD MEMBRANE COMPONENT OF PMF-DRIVEN MACROMOLECULE IMPORT SYSTEM"/>
    <property type="match status" value="1"/>
</dbReference>
<gene>
    <name evidence="10" type="ORF">CLV99_4415</name>
</gene>
<evidence type="ECO:0000313" key="10">
    <source>
        <dbReference type="EMBL" id="TDQ73363.1"/>
    </source>
</evidence>
<organism evidence="10 11">
    <name type="scientific">Sphingobacterium yanglingense</name>
    <dbReference type="NCBI Taxonomy" id="1437280"/>
    <lineage>
        <taxon>Bacteria</taxon>
        <taxon>Pseudomonadati</taxon>
        <taxon>Bacteroidota</taxon>
        <taxon>Sphingobacteriia</taxon>
        <taxon>Sphingobacteriales</taxon>
        <taxon>Sphingobacteriaceae</taxon>
        <taxon>Sphingobacterium</taxon>
    </lineage>
</organism>
<keyword evidence="7" id="KW-0813">Transport</keyword>
<reference evidence="10 11" key="1">
    <citation type="submission" date="2019-03" db="EMBL/GenBank/DDBJ databases">
        <title>Genomic Encyclopedia of Archaeal and Bacterial Type Strains, Phase II (KMG-II): from individual species to whole genera.</title>
        <authorList>
            <person name="Goeker M."/>
        </authorList>
    </citation>
    <scope>NUCLEOTIDE SEQUENCE [LARGE SCALE GENOMIC DNA]</scope>
    <source>
        <strain evidence="10 11">DSM 28353</strain>
    </source>
</reference>
<dbReference type="Proteomes" id="UP000295292">
    <property type="component" value="Unassembled WGS sequence"/>
</dbReference>
<evidence type="ECO:0000256" key="7">
    <source>
        <dbReference type="RuleBase" id="RU003879"/>
    </source>
</evidence>
<accession>A0A4V3DCR4</accession>
<feature type="transmembrane region" description="Helical" evidence="9">
    <location>
        <begin position="26"/>
        <end position="44"/>
    </location>
</feature>
<name>A0A4V3DCR4_9SPHI</name>
<keyword evidence="6 9" id="KW-0472">Membrane</keyword>
<proteinExistence type="inferred from homology"/>
<evidence type="ECO:0000256" key="3">
    <source>
        <dbReference type="ARBA" id="ARBA00022475"/>
    </source>
</evidence>